<keyword evidence="2" id="KW-1185">Reference proteome</keyword>
<evidence type="ECO:0000313" key="2">
    <source>
        <dbReference type="Proteomes" id="UP000799118"/>
    </source>
</evidence>
<sequence>ELRIRRAHVFSYFRALNLEAWFQVLLIKPPILSSGVSKVALKGGSEGCTKDGYRLWWKESSTTYNGD</sequence>
<proteinExistence type="predicted"/>
<evidence type="ECO:0000313" key="1">
    <source>
        <dbReference type="EMBL" id="KAE9390088.1"/>
    </source>
</evidence>
<dbReference type="EMBL" id="ML769670">
    <property type="protein sequence ID" value="KAE9390088.1"/>
    <property type="molecule type" value="Genomic_DNA"/>
</dbReference>
<dbReference type="AlphaFoldDB" id="A0A6A4GWF2"/>
<name>A0A6A4GWF2_9AGAR</name>
<protein>
    <submittedName>
        <fullName evidence="1">Uncharacterized protein</fullName>
    </submittedName>
</protein>
<reference evidence="1" key="1">
    <citation type="journal article" date="2019" name="Environ. Microbiol.">
        <title>Fungal ecological strategies reflected in gene transcription - a case study of two litter decomposers.</title>
        <authorList>
            <person name="Barbi F."/>
            <person name="Kohler A."/>
            <person name="Barry K."/>
            <person name="Baskaran P."/>
            <person name="Daum C."/>
            <person name="Fauchery L."/>
            <person name="Ihrmark K."/>
            <person name="Kuo A."/>
            <person name="LaButti K."/>
            <person name="Lipzen A."/>
            <person name="Morin E."/>
            <person name="Grigoriev I.V."/>
            <person name="Henrissat B."/>
            <person name="Lindahl B."/>
            <person name="Martin F."/>
        </authorList>
    </citation>
    <scope>NUCLEOTIDE SEQUENCE</scope>
    <source>
        <strain evidence="1">JB14</strain>
    </source>
</reference>
<organism evidence="1 2">
    <name type="scientific">Gymnopus androsaceus JB14</name>
    <dbReference type="NCBI Taxonomy" id="1447944"/>
    <lineage>
        <taxon>Eukaryota</taxon>
        <taxon>Fungi</taxon>
        <taxon>Dikarya</taxon>
        <taxon>Basidiomycota</taxon>
        <taxon>Agaricomycotina</taxon>
        <taxon>Agaricomycetes</taxon>
        <taxon>Agaricomycetidae</taxon>
        <taxon>Agaricales</taxon>
        <taxon>Marasmiineae</taxon>
        <taxon>Omphalotaceae</taxon>
        <taxon>Gymnopus</taxon>
    </lineage>
</organism>
<feature type="non-terminal residue" evidence="1">
    <location>
        <position position="1"/>
    </location>
</feature>
<gene>
    <name evidence="1" type="ORF">BT96DRAFT_926111</name>
</gene>
<accession>A0A6A4GWF2</accession>
<dbReference type="Proteomes" id="UP000799118">
    <property type="component" value="Unassembled WGS sequence"/>
</dbReference>